<dbReference type="EMBL" id="CP002339">
    <property type="protein sequence ID" value="AEF03402.1"/>
    <property type="molecule type" value="Genomic_DNA"/>
</dbReference>
<keyword evidence="2 5" id="KW-0812">Transmembrane</keyword>
<keyword evidence="4 5" id="KW-0472">Membrane</keyword>
<gene>
    <name evidence="6" type="ordered locus">ambt_09380</name>
</gene>
<organism evidence="6 7">
    <name type="scientific">Alteromonas naphthalenivorans</name>
    <dbReference type="NCBI Taxonomy" id="715451"/>
    <lineage>
        <taxon>Bacteria</taxon>
        <taxon>Pseudomonadati</taxon>
        <taxon>Pseudomonadota</taxon>
        <taxon>Gammaproteobacteria</taxon>
        <taxon>Alteromonadales</taxon>
        <taxon>Alteromonadaceae</taxon>
        <taxon>Alteromonas/Salinimonas group</taxon>
        <taxon>Alteromonas</taxon>
    </lineage>
</organism>
<dbReference type="Pfam" id="PF09685">
    <property type="entry name" value="MamF_MmsF"/>
    <property type="match status" value="1"/>
</dbReference>
<evidence type="ECO:0000256" key="5">
    <source>
        <dbReference type="SAM" id="Phobius"/>
    </source>
</evidence>
<sequence>MSDDMNNSNQASNETGSVQEYWGMPLNTYCMLIHLSQLTSIIVPGLGFILPIVMWAVNKDKHQDIDMHGKVTVNWLISLFIYSLICGVLTLIIIGMFGLVILAILNFIFAIVAAIKANKGELWVYPLSITFLK</sequence>
<dbReference type="Proteomes" id="UP000000683">
    <property type="component" value="Chromosome"/>
</dbReference>
<feature type="transmembrane region" description="Helical" evidence="5">
    <location>
        <begin position="91"/>
        <end position="115"/>
    </location>
</feature>
<proteinExistence type="predicted"/>
<evidence type="ECO:0000313" key="7">
    <source>
        <dbReference type="Proteomes" id="UP000000683"/>
    </source>
</evidence>
<evidence type="ECO:0000256" key="4">
    <source>
        <dbReference type="ARBA" id="ARBA00023136"/>
    </source>
</evidence>
<evidence type="ECO:0000256" key="2">
    <source>
        <dbReference type="ARBA" id="ARBA00022692"/>
    </source>
</evidence>
<protein>
    <recommendedName>
        <fullName evidence="8">Orotate phosphoribosyltransferase</fullName>
    </recommendedName>
</protein>
<dbReference type="RefSeq" id="WP_013784338.1">
    <property type="nucleotide sequence ID" value="NC_015554.1"/>
</dbReference>
<evidence type="ECO:0000256" key="3">
    <source>
        <dbReference type="ARBA" id="ARBA00022989"/>
    </source>
</evidence>
<evidence type="ECO:0008006" key="8">
    <source>
        <dbReference type="Google" id="ProtNLM"/>
    </source>
</evidence>
<dbReference type="AlphaFoldDB" id="F5Z8K9"/>
<name>F5Z8K9_ALTNA</name>
<feature type="transmembrane region" description="Helical" evidence="5">
    <location>
        <begin position="69"/>
        <end position="85"/>
    </location>
</feature>
<keyword evidence="7" id="KW-1185">Reference proteome</keyword>
<reference evidence="6 7" key="1">
    <citation type="journal article" date="2011" name="J. Bacteriol.">
        <title>Complete genome sequence of the polycyclic aromatic hydrocarbon-degrading bacterium Alteromonas sp. strain SN2.</title>
        <authorList>
            <person name="Jin H.M."/>
            <person name="Jeong H."/>
            <person name="Moon E.J."/>
            <person name="Math R.K."/>
            <person name="Lee K."/>
            <person name="Kim H.J."/>
            <person name="Jeon C.O."/>
            <person name="Oh T.K."/>
            <person name="Kim J.F."/>
        </authorList>
    </citation>
    <scope>NUCLEOTIDE SEQUENCE [LARGE SCALE GENOMIC DNA]</scope>
    <source>
        <strain evidence="7">JCM 17741 / KACC 18427 / KCTC 11700BP / SN2</strain>
    </source>
</reference>
<keyword evidence="3 5" id="KW-1133">Transmembrane helix</keyword>
<feature type="transmembrane region" description="Helical" evidence="5">
    <location>
        <begin position="31"/>
        <end position="57"/>
    </location>
</feature>
<accession>F5Z8K9</accession>
<dbReference type="HOGENOM" id="CLU_104196_0_0_6"/>
<dbReference type="InterPro" id="IPR019109">
    <property type="entry name" value="MamF_MmsF"/>
</dbReference>
<dbReference type="eggNOG" id="COG3296">
    <property type="taxonomic scope" value="Bacteria"/>
</dbReference>
<evidence type="ECO:0000313" key="6">
    <source>
        <dbReference type="EMBL" id="AEF03402.1"/>
    </source>
</evidence>
<dbReference type="KEGG" id="alt:ambt_09380"/>
<evidence type="ECO:0000256" key="1">
    <source>
        <dbReference type="ARBA" id="ARBA00004141"/>
    </source>
</evidence>
<comment type="subcellular location">
    <subcellularLocation>
        <location evidence="1">Membrane</location>
        <topology evidence="1">Multi-pass membrane protein</topology>
    </subcellularLocation>
</comment>